<organism evidence="1 2">
    <name type="scientific">Deminuibacter soli</name>
    <dbReference type="NCBI Taxonomy" id="2291815"/>
    <lineage>
        <taxon>Bacteria</taxon>
        <taxon>Pseudomonadati</taxon>
        <taxon>Bacteroidota</taxon>
        <taxon>Chitinophagia</taxon>
        <taxon>Chitinophagales</taxon>
        <taxon>Chitinophagaceae</taxon>
        <taxon>Deminuibacter</taxon>
    </lineage>
</organism>
<dbReference type="RefSeq" id="WP_116845171.1">
    <property type="nucleotide sequence ID" value="NZ_QTJU01000001.1"/>
</dbReference>
<protein>
    <submittedName>
        <fullName evidence="1">Uncharacterized protein</fullName>
    </submittedName>
</protein>
<sequence>MSRYNNARSTQQHKTGFKVLLLVVYVLFFSVQLCFKFAFAAQARPFPMVVKNQYGQVLPIHTMVFPDSGTRKQSFLILDKRYQPEDMLGVAVPVRINWSAGYSVVKTFFPTIAVYWRSIYHSTANLRGPPVILA</sequence>
<accession>A0A3E1NNC1</accession>
<dbReference type="Proteomes" id="UP000261284">
    <property type="component" value="Unassembled WGS sequence"/>
</dbReference>
<keyword evidence="2" id="KW-1185">Reference proteome</keyword>
<dbReference type="AlphaFoldDB" id="A0A3E1NNC1"/>
<proteinExistence type="predicted"/>
<reference evidence="1 2" key="1">
    <citation type="submission" date="2018-08" db="EMBL/GenBank/DDBJ databases">
        <title>Chitinophagaceae sp. K23C18032701, a novel bacterium isolated from forest soil.</title>
        <authorList>
            <person name="Wang C."/>
        </authorList>
    </citation>
    <scope>NUCLEOTIDE SEQUENCE [LARGE SCALE GENOMIC DNA]</scope>
    <source>
        <strain evidence="1 2">K23C18032701</strain>
    </source>
</reference>
<comment type="caution">
    <text evidence="1">The sequence shown here is derived from an EMBL/GenBank/DDBJ whole genome shotgun (WGS) entry which is preliminary data.</text>
</comment>
<evidence type="ECO:0000313" key="2">
    <source>
        <dbReference type="Proteomes" id="UP000261284"/>
    </source>
</evidence>
<gene>
    <name evidence="1" type="ORF">DXN05_00025</name>
</gene>
<evidence type="ECO:0000313" key="1">
    <source>
        <dbReference type="EMBL" id="RFM29413.1"/>
    </source>
</evidence>
<dbReference type="EMBL" id="QTJU01000001">
    <property type="protein sequence ID" value="RFM29413.1"/>
    <property type="molecule type" value="Genomic_DNA"/>
</dbReference>
<name>A0A3E1NNC1_9BACT</name>